<proteinExistence type="inferred from homology"/>
<dbReference type="Proteomes" id="UP001580928">
    <property type="component" value="Unassembled WGS sequence"/>
</dbReference>
<dbReference type="Gene3D" id="3.40.720.10">
    <property type="entry name" value="Alkaline Phosphatase, subunit A"/>
    <property type="match status" value="1"/>
</dbReference>
<feature type="signal peptide" evidence="5">
    <location>
        <begin position="1"/>
        <end position="26"/>
    </location>
</feature>
<reference evidence="7 8" key="1">
    <citation type="submission" date="2024-04" db="EMBL/GenBank/DDBJ databases">
        <title>Albibacterium profundi sp. nov., isolated from sediment of the Challenger Deep of Mariana Trench.</title>
        <authorList>
            <person name="Wang Y."/>
        </authorList>
    </citation>
    <scope>NUCLEOTIDE SEQUENCE [LARGE SCALE GENOMIC DNA]</scope>
    <source>
        <strain evidence="7 8">RHL897</strain>
    </source>
</reference>
<dbReference type="InterPro" id="IPR024607">
    <property type="entry name" value="Sulfatase_CS"/>
</dbReference>
<dbReference type="InterPro" id="IPR017850">
    <property type="entry name" value="Alkaline_phosphatase_core_sf"/>
</dbReference>
<comment type="caution">
    <text evidence="7">The sequence shown here is derived from an EMBL/GenBank/DDBJ whole genome shotgun (WGS) entry which is preliminary data.</text>
</comment>
<dbReference type="SUPFAM" id="SSF53649">
    <property type="entry name" value="Alkaline phosphatase-like"/>
    <property type="match status" value="1"/>
</dbReference>
<organism evidence="7 8">
    <name type="scientific">Albibacterium profundi</name>
    <dbReference type="NCBI Taxonomy" id="3134906"/>
    <lineage>
        <taxon>Bacteria</taxon>
        <taxon>Pseudomonadati</taxon>
        <taxon>Bacteroidota</taxon>
        <taxon>Sphingobacteriia</taxon>
        <taxon>Sphingobacteriales</taxon>
        <taxon>Sphingobacteriaceae</taxon>
        <taxon>Albibacterium</taxon>
    </lineage>
</organism>
<dbReference type="PANTHER" id="PTHR42693">
    <property type="entry name" value="ARYLSULFATASE FAMILY MEMBER"/>
    <property type="match status" value="1"/>
</dbReference>
<dbReference type="RefSeq" id="WP_375557752.1">
    <property type="nucleotide sequence ID" value="NZ_JBBVGT010000002.1"/>
</dbReference>
<sequence length="476" mass="53691">MSIPNTRIIYRIAFFLILFGSIQARATEFPDPQDKPNIILIFIDDMGWSDLSSFGNTEASTPNIDQLASEGISFDQFYVNAPICSPSRTAILTGTYPQRWDITSFLSNRKHNAERGVANWLDTSAPTLAKDLKRAGYATGHFGKWHMGGQRDVDEAPAITEYGFDQSLTNFEGMGPKLLPLTKNATGDVGRIWEDAERLGGPYTWMQRSEITGGFITAAIDFMEQSKRDDTPFYVNVWPDDVHSPFWPPFEDYDLTKKDSKRALYLAVLEAMDKQFGELFDYVRNDEELRENTLIIFCSDNGPEPGAGTSGDLRGFKGHLYEGGIRSSLIVWGPGFIPKSERGTRNSQNYFTAIDLKPSVLELAGVGVPKSELADGESILSTLLGKTRQSRQSPVFWSRPPDRKTFKDFDKPLPDLAVREGDFKLLCDFDGGRPELFDLTKDPQERNNIVEQNPKRVKEMTKKVTEWYEKILSIQL</sequence>
<keyword evidence="3" id="KW-0378">Hydrolase</keyword>
<evidence type="ECO:0000256" key="1">
    <source>
        <dbReference type="ARBA" id="ARBA00008779"/>
    </source>
</evidence>
<evidence type="ECO:0000259" key="6">
    <source>
        <dbReference type="Pfam" id="PF00884"/>
    </source>
</evidence>
<feature type="chain" id="PRO_5046200981" evidence="5">
    <location>
        <begin position="27"/>
        <end position="476"/>
    </location>
</feature>
<accession>A0ABV5CF80</accession>
<evidence type="ECO:0000256" key="3">
    <source>
        <dbReference type="ARBA" id="ARBA00022801"/>
    </source>
</evidence>
<name>A0ABV5CF80_9SPHI</name>
<dbReference type="Gene3D" id="3.30.1120.10">
    <property type="match status" value="1"/>
</dbReference>
<keyword evidence="2" id="KW-0479">Metal-binding</keyword>
<dbReference type="PANTHER" id="PTHR42693:SF33">
    <property type="entry name" value="ARYLSULFATASE"/>
    <property type="match status" value="1"/>
</dbReference>
<keyword evidence="4" id="KW-0106">Calcium</keyword>
<keyword evidence="8" id="KW-1185">Reference proteome</keyword>
<feature type="domain" description="Sulfatase N-terminal" evidence="6">
    <location>
        <begin position="36"/>
        <end position="366"/>
    </location>
</feature>
<dbReference type="PROSITE" id="PS00523">
    <property type="entry name" value="SULFATASE_1"/>
    <property type="match status" value="1"/>
</dbReference>
<evidence type="ECO:0000256" key="2">
    <source>
        <dbReference type="ARBA" id="ARBA00022723"/>
    </source>
</evidence>
<dbReference type="EMBL" id="JBBVGT010000002">
    <property type="protein sequence ID" value="MFB5946225.1"/>
    <property type="molecule type" value="Genomic_DNA"/>
</dbReference>
<evidence type="ECO:0000313" key="7">
    <source>
        <dbReference type="EMBL" id="MFB5946225.1"/>
    </source>
</evidence>
<evidence type="ECO:0000256" key="5">
    <source>
        <dbReference type="SAM" id="SignalP"/>
    </source>
</evidence>
<dbReference type="InterPro" id="IPR050738">
    <property type="entry name" value="Sulfatase"/>
</dbReference>
<gene>
    <name evidence="7" type="ORF">WKR92_10305</name>
</gene>
<dbReference type="Pfam" id="PF00884">
    <property type="entry name" value="Sulfatase"/>
    <property type="match status" value="1"/>
</dbReference>
<evidence type="ECO:0000256" key="4">
    <source>
        <dbReference type="ARBA" id="ARBA00022837"/>
    </source>
</evidence>
<evidence type="ECO:0000313" key="8">
    <source>
        <dbReference type="Proteomes" id="UP001580928"/>
    </source>
</evidence>
<protein>
    <submittedName>
        <fullName evidence="7">Sulfatase-like hydrolase/transferase</fullName>
    </submittedName>
</protein>
<dbReference type="InterPro" id="IPR000917">
    <property type="entry name" value="Sulfatase_N"/>
</dbReference>
<keyword evidence="5" id="KW-0732">Signal</keyword>
<comment type="similarity">
    <text evidence="1">Belongs to the sulfatase family.</text>
</comment>